<dbReference type="OrthoDB" id="5551751at2759"/>
<reference evidence="1" key="1">
    <citation type="submission" date="2021-06" db="EMBL/GenBank/DDBJ databases">
        <authorList>
            <person name="Kallberg Y."/>
            <person name="Tangrot J."/>
            <person name="Rosling A."/>
        </authorList>
    </citation>
    <scope>NUCLEOTIDE SEQUENCE</scope>
    <source>
        <strain evidence="1">BR232B</strain>
    </source>
</reference>
<dbReference type="Proteomes" id="UP000789739">
    <property type="component" value="Unassembled WGS sequence"/>
</dbReference>
<protein>
    <submittedName>
        <fullName evidence="1">8996_t:CDS:1</fullName>
    </submittedName>
</protein>
<keyword evidence="2" id="KW-1185">Reference proteome</keyword>
<dbReference type="SUPFAM" id="SSF82153">
    <property type="entry name" value="FAS1 domain"/>
    <property type="match status" value="1"/>
</dbReference>
<name>A0A9N9CUE3_9GLOM</name>
<organism evidence="1 2">
    <name type="scientific">Paraglomus brasilianum</name>
    <dbReference type="NCBI Taxonomy" id="144538"/>
    <lineage>
        <taxon>Eukaryota</taxon>
        <taxon>Fungi</taxon>
        <taxon>Fungi incertae sedis</taxon>
        <taxon>Mucoromycota</taxon>
        <taxon>Glomeromycotina</taxon>
        <taxon>Glomeromycetes</taxon>
        <taxon>Paraglomerales</taxon>
        <taxon>Paraglomeraceae</taxon>
        <taxon>Paraglomus</taxon>
    </lineage>
</organism>
<evidence type="ECO:0000313" key="1">
    <source>
        <dbReference type="EMBL" id="CAG8612474.1"/>
    </source>
</evidence>
<sequence length="64" mass="7624">MHGPRLEDLLPMHKDLTIFKSLRGYVTIFAPTNLAFFNYKLAIKNLEEDQIQLVDDTMRRLRFQ</sequence>
<dbReference type="InterPro" id="IPR036378">
    <property type="entry name" value="FAS1_dom_sf"/>
</dbReference>
<gene>
    <name evidence="1" type="ORF">PBRASI_LOCUS8249</name>
</gene>
<proteinExistence type="predicted"/>
<evidence type="ECO:0000313" key="2">
    <source>
        <dbReference type="Proteomes" id="UP000789739"/>
    </source>
</evidence>
<comment type="caution">
    <text evidence="1">The sequence shown here is derived from an EMBL/GenBank/DDBJ whole genome shotgun (WGS) entry which is preliminary data.</text>
</comment>
<dbReference type="EMBL" id="CAJVPI010001431">
    <property type="protein sequence ID" value="CAG8612474.1"/>
    <property type="molecule type" value="Genomic_DNA"/>
</dbReference>
<dbReference type="AlphaFoldDB" id="A0A9N9CUE3"/>
<accession>A0A9N9CUE3</accession>